<dbReference type="FunFam" id="3.40.50.300:FF:001535">
    <property type="entry name" value="Interferon induced protein 44"/>
    <property type="match status" value="1"/>
</dbReference>
<dbReference type="GO" id="GO:0098586">
    <property type="term" value="P:cellular response to virus"/>
    <property type="evidence" value="ECO:0007669"/>
    <property type="project" value="Ensembl"/>
</dbReference>
<dbReference type="GeneID" id="110291678"/>
<dbReference type="InterPro" id="IPR027417">
    <property type="entry name" value="P-loop_NTPase"/>
</dbReference>
<dbReference type="Proteomes" id="UP000515126">
    <property type="component" value="Chromosome 3"/>
</dbReference>
<dbReference type="Gene3D" id="3.40.50.300">
    <property type="entry name" value="P-loop containing nucleotide triphosphate hydrolases"/>
    <property type="match status" value="1"/>
</dbReference>
<dbReference type="Pfam" id="PF07534">
    <property type="entry name" value="TLD"/>
    <property type="match status" value="1"/>
</dbReference>
<evidence type="ECO:0000313" key="7">
    <source>
        <dbReference type="Proteomes" id="UP000515126"/>
    </source>
</evidence>
<keyword evidence="3" id="KW-0963">Cytoplasm</keyword>
<dbReference type="GO" id="GO:0009617">
    <property type="term" value="P:response to bacterium"/>
    <property type="evidence" value="ECO:0007669"/>
    <property type="project" value="Ensembl"/>
</dbReference>
<evidence type="ECO:0000256" key="4">
    <source>
        <dbReference type="ARBA" id="ARBA00055327"/>
    </source>
</evidence>
<reference evidence="8" key="1">
    <citation type="submission" date="2025-08" db="UniProtKB">
        <authorList>
            <consortium name="RefSeq"/>
        </authorList>
    </citation>
    <scope>IDENTIFICATION</scope>
</reference>
<dbReference type="CTD" id="10561"/>
<feature type="domain" description="TLDc" evidence="6">
    <location>
        <begin position="1"/>
        <end position="147"/>
    </location>
</feature>
<dbReference type="GO" id="GO:0006955">
    <property type="term" value="P:immune response"/>
    <property type="evidence" value="ECO:0007669"/>
    <property type="project" value="TreeGrafter"/>
</dbReference>
<protein>
    <recommendedName>
        <fullName evidence="5">Interferon-induced protein 44</fullName>
    </recommendedName>
</protein>
<dbReference type="KEGG" id="mcal:110291678"/>
<accession>A0A6P5PMB7</accession>
<evidence type="ECO:0000313" key="8">
    <source>
        <dbReference type="RefSeq" id="XP_021014582.1"/>
    </source>
</evidence>
<dbReference type="SUPFAM" id="SSF52540">
    <property type="entry name" value="P-loop containing nucleoside triphosphate hydrolases"/>
    <property type="match status" value="1"/>
</dbReference>
<dbReference type="PANTHER" id="PTHR14241">
    <property type="entry name" value="INTERFERON-INDUCED PROTEIN 44"/>
    <property type="match status" value="1"/>
</dbReference>
<dbReference type="CDD" id="cd02019">
    <property type="entry name" value="NK"/>
    <property type="match status" value="1"/>
</dbReference>
<evidence type="ECO:0000256" key="2">
    <source>
        <dbReference type="ARBA" id="ARBA00009243"/>
    </source>
</evidence>
<keyword evidence="7" id="KW-1185">Reference proteome</keyword>
<sequence>MVMRTRLTWQQEKCLQNYFGGKRFCLLYKASVQKFFHQNLLGTCENQGPTMIVVYSENCVIGMYLKEGFQEKDVSITIFALQDTGFSLCAKGPDSPYLLFHKRKTNDFSILLDKKAVIISSAIRKMLQLTAHNDVIPIQECEAFRCEELLDERKTRGIAVLHSNLLQALRDYKPYGDLVQHTRVLLLGPIGAGKSSFVNSVKSVFKGSITHQILVGCDEDGISDKYRTYSIRAKDDSDPLPFILCDSLGLGENAGLHIDDVWHILKGHTPDRYQFDSMKPITSNHPNYTHDPLLKDRIHCVVFVFDINSFEMHSSELVAKIKKIRRDLIKHGILHLALLTHVDSLDLITKEDLTDIYNYSPVKSKLEAFHGVFGFALSDILVVSNYVSEWQLDPVKDMLILSALKEILYTANEFLEDLPLNK</sequence>
<comment type="subcellular location">
    <subcellularLocation>
        <location evidence="1">Cytoplasm</location>
    </subcellularLocation>
</comment>
<organism evidence="7 8">
    <name type="scientific">Mus caroli</name>
    <name type="common">Ryukyu mouse</name>
    <name type="synonym">Ricefield mouse</name>
    <dbReference type="NCBI Taxonomy" id="10089"/>
    <lineage>
        <taxon>Eukaryota</taxon>
        <taxon>Metazoa</taxon>
        <taxon>Chordata</taxon>
        <taxon>Craniata</taxon>
        <taxon>Vertebrata</taxon>
        <taxon>Euteleostomi</taxon>
        <taxon>Mammalia</taxon>
        <taxon>Eutheria</taxon>
        <taxon>Euarchontoglires</taxon>
        <taxon>Glires</taxon>
        <taxon>Rodentia</taxon>
        <taxon>Myomorpha</taxon>
        <taxon>Muroidea</taxon>
        <taxon>Muridae</taxon>
        <taxon>Murinae</taxon>
        <taxon>Mus</taxon>
        <taxon>Mus</taxon>
    </lineage>
</organism>
<comment type="similarity">
    <text evidence="2">Belongs to the IFI44 family.</text>
</comment>
<dbReference type="InterPro" id="IPR006571">
    <property type="entry name" value="TLDc_dom"/>
</dbReference>
<name>A0A6P5PMB7_MUSCR</name>
<dbReference type="RefSeq" id="XP_021014582.1">
    <property type="nucleotide sequence ID" value="XM_021158923.2"/>
</dbReference>
<evidence type="ECO:0000259" key="6">
    <source>
        <dbReference type="PROSITE" id="PS51886"/>
    </source>
</evidence>
<evidence type="ECO:0000256" key="5">
    <source>
        <dbReference type="ARBA" id="ARBA00073671"/>
    </source>
</evidence>
<evidence type="ECO:0000256" key="1">
    <source>
        <dbReference type="ARBA" id="ARBA00004496"/>
    </source>
</evidence>
<comment type="function">
    <text evidence="4">This protein aggregates to form microtubular structures.</text>
</comment>
<gene>
    <name evidence="8" type="primary">Ifi44</name>
</gene>
<dbReference type="PROSITE" id="PS51886">
    <property type="entry name" value="TLDC"/>
    <property type="match status" value="1"/>
</dbReference>
<dbReference type="PANTHER" id="PTHR14241:SF3">
    <property type="entry name" value="INTERFERON-INDUCED PROTEIN 44"/>
    <property type="match status" value="1"/>
</dbReference>
<dbReference type="AlphaFoldDB" id="A0A6P5PMB7"/>
<evidence type="ECO:0000256" key="3">
    <source>
        <dbReference type="ARBA" id="ARBA00022490"/>
    </source>
</evidence>
<dbReference type="GO" id="GO:0005737">
    <property type="term" value="C:cytoplasm"/>
    <property type="evidence" value="ECO:0007669"/>
    <property type="project" value="UniProtKB-SubCell"/>
</dbReference>
<proteinExistence type="inferred from homology"/>